<feature type="non-terminal residue" evidence="1">
    <location>
        <position position="62"/>
    </location>
</feature>
<reference evidence="1" key="1">
    <citation type="submission" date="2018-05" db="EMBL/GenBank/DDBJ databases">
        <title>Draft genome of Mucuna pruriens seed.</title>
        <authorList>
            <person name="Nnadi N.E."/>
            <person name="Vos R."/>
            <person name="Hasami M.H."/>
            <person name="Devisetty U.K."/>
            <person name="Aguiy J.C."/>
        </authorList>
    </citation>
    <scope>NUCLEOTIDE SEQUENCE [LARGE SCALE GENOMIC DNA]</scope>
    <source>
        <strain evidence="1">JCA_2017</strain>
    </source>
</reference>
<dbReference type="Proteomes" id="UP000257109">
    <property type="component" value="Unassembled WGS sequence"/>
</dbReference>
<keyword evidence="2" id="KW-1185">Reference proteome</keyword>
<dbReference type="EMBL" id="QJKJ01002995">
    <property type="protein sequence ID" value="RDY00452.1"/>
    <property type="molecule type" value="Genomic_DNA"/>
</dbReference>
<evidence type="ECO:0000313" key="1">
    <source>
        <dbReference type="EMBL" id="RDY00452.1"/>
    </source>
</evidence>
<dbReference type="AlphaFoldDB" id="A0A371HCE4"/>
<evidence type="ECO:0000313" key="2">
    <source>
        <dbReference type="Proteomes" id="UP000257109"/>
    </source>
</evidence>
<accession>A0A371HCE4</accession>
<name>A0A371HCE4_MUCPR</name>
<gene>
    <name evidence="1" type="ORF">CR513_16371</name>
</gene>
<protein>
    <submittedName>
        <fullName evidence="1">Uncharacterized protein</fullName>
    </submittedName>
</protein>
<proteinExistence type="predicted"/>
<organism evidence="1 2">
    <name type="scientific">Mucuna pruriens</name>
    <name type="common">Velvet bean</name>
    <name type="synonym">Dolichos pruriens</name>
    <dbReference type="NCBI Taxonomy" id="157652"/>
    <lineage>
        <taxon>Eukaryota</taxon>
        <taxon>Viridiplantae</taxon>
        <taxon>Streptophyta</taxon>
        <taxon>Embryophyta</taxon>
        <taxon>Tracheophyta</taxon>
        <taxon>Spermatophyta</taxon>
        <taxon>Magnoliopsida</taxon>
        <taxon>eudicotyledons</taxon>
        <taxon>Gunneridae</taxon>
        <taxon>Pentapetalae</taxon>
        <taxon>rosids</taxon>
        <taxon>fabids</taxon>
        <taxon>Fabales</taxon>
        <taxon>Fabaceae</taxon>
        <taxon>Papilionoideae</taxon>
        <taxon>50 kb inversion clade</taxon>
        <taxon>NPAAA clade</taxon>
        <taxon>indigoferoid/millettioid clade</taxon>
        <taxon>Phaseoleae</taxon>
        <taxon>Mucuna</taxon>
    </lineage>
</organism>
<sequence>MFSNSNSTREKELYIADIERSLQNWSILIIKKSELYKQHSIWSPNQGEIHIVEQNLIKIRNK</sequence>
<comment type="caution">
    <text evidence="1">The sequence shown here is derived from an EMBL/GenBank/DDBJ whole genome shotgun (WGS) entry which is preliminary data.</text>
</comment>